<reference evidence="1 2" key="1">
    <citation type="journal article" date="2024" name="bioRxiv">
        <title>A reference genome for Trichogramma kaykai: A tiny desert-dwelling parasitoid wasp with competing sex-ratio distorters.</title>
        <authorList>
            <person name="Culotta J."/>
            <person name="Lindsey A.R."/>
        </authorList>
    </citation>
    <scope>NUCLEOTIDE SEQUENCE [LARGE SCALE GENOMIC DNA]</scope>
    <source>
        <strain evidence="1 2">KSX58</strain>
    </source>
</reference>
<dbReference type="SUPFAM" id="SSF48403">
    <property type="entry name" value="Ankyrin repeat"/>
    <property type="match status" value="1"/>
</dbReference>
<name>A0ABD2WUP0_9HYME</name>
<evidence type="ECO:0000313" key="1">
    <source>
        <dbReference type="EMBL" id="KAL3396575.1"/>
    </source>
</evidence>
<dbReference type="InterPro" id="IPR036770">
    <property type="entry name" value="Ankyrin_rpt-contain_sf"/>
</dbReference>
<dbReference type="InterPro" id="IPR002110">
    <property type="entry name" value="Ankyrin_rpt"/>
</dbReference>
<dbReference type="EMBL" id="JBJJXI010000070">
    <property type="protein sequence ID" value="KAL3396575.1"/>
    <property type="molecule type" value="Genomic_DNA"/>
</dbReference>
<dbReference type="AlphaFoldDB" id="A0ABD2WUP0"/>
<organism evidence="1 2">
    <name type="scientific">Trichogramma kaykai</name>
    <dbReference type="NCBI Taxonomy" id="54128"/>
    <lineage>
        <taxon>Eukaryota</taxon>
        <taxon>Metazoa</taxon>
        <taxon>Ecdysozoa</taxon>
        <taxon>Arthropoda</taxon>
        <taxon>Hexapoda</taxon>
        <taxon>Insecta</taxon>
        <taxon>Pterygota</taxon>
        <taxon>Neoptera</taxon>
        <taxon>Endopterygota</taxon>
        <taxon>Hymenoptera</taxon>
        <taxon>Apocrita</taxon>
        <taxon>Proctotrupomorpha</taxon>
        <taxon>Chalcidoidea</taxon>
        <taxon>Trichogrammatidae</taxon>
        <taxon>Trichogramma</taxon>
    </lineage>
</organism>
<proteinExistence type="predicted"/>
<keyword evidence="2" id="KW-1185">Reference proteome</keyword>
<sequence length="308" mass="35166">MNYVDELGMTHLHVACVYSCRTALKRFLGRVDPNCCLERTGDSPLHLALDRNLGCEGTIRLRLRNGVDPNTAYLDGRKPLHVICARETGVENSADLANFSSNTVDVLLNRGADLASFVFPTENVVDFPYENELLNDTDGTELIPIRPDAIAAIVERLENGGYELDQSDSLVVMKLFAKHSLLLKTPDLQRYLFAKEEFLTKEKKIMIKPDLSFCDLVKLLAREATKRVTCLEYFKFSQEIDYLGKYRGSCELHMREMMPRKFFRRWALEPFMELTHYRLPILCCEMIIDNLMNEDLLHICLAAAGQSS</sequence>
<protein>
    <submittedName>
        <fullName evidence="1">Uncharacterized protein</fullName>
    </submittedName>
</protein>
<comment type="caution">
    <text evidence="1">The sequence shown here is derived from an EMBL/GenBank/DDBJ whole genome shotgun (WGS) entry which is preliminary data.</text>
</comment>
<evidence type="ECO:0000313" key="2">
    <source>
        <dbReference type="Proteomes" id="UP001627154"/>
    </source>
</evidence>
<dbReference type="Gene3D" id="1.25.40.20">
    <property type="entry name" value="Ankyrin repeat-containing domain"/>
    <property type="match status" value="1"/>
</dbReference>
<dbReference type="Proteomes" id="UP001627154">
    <property type="component" value="Unassembled WGS sequence"/>
</dbReference>
<dbReference type="SMART" id="SM00248">
    <property type="entry name" value="ANK"/>
    <property type="match status" value="3"/>
</dbReference>
<accession>A0ABD2WUP0</accession>
<gene>
    <name evidence="1" type="ORF">TKK_009461</name>
</gene>